<name>K3YBQ2_SETIT</name>
<evidence type="ECO:0000256" key="5">
    <source>
        <dbReference type="ARBA" id="ARBA00023002"/>
    </source>
</evidence>
<comment type="cofactor">
    <cofactor evidence="1 8">
        <name>heme</name>
        <dbReference type="ChEBI" id="CHEBI:30413"/>
    </cofactor>
</comment>
<dbReference type="PROSITE" id="PS00086">
    <property type="entry name" value="CYTOCHROME_P450"/>
    <property type="match status" value="1"/>
</dbReference>
<dbReference type="InterPro" id="IPR002401">
    <property type="entry name" value="Cyt_P450_E_grp-I"/>
</dbReference>
<evidence type="ECO:0000256" key="2">
    <source>
        <dbReference type="ARBA" id="ARBA00010617"/>
    </source>
</evidence>
<keyword evidence="5 9" id="KW-0560">Oxidoreductase</keyword>
<accession>K3YBQ2</accession>
<dbReference type="GO" id="GO:0020037">
    <property type="term" value="F:heme binding"/>
    <property type="evidence" value="ECO:0007669"/>
    <property type="project" value="InterPro"/>
</dbReference>
<dbReference type="AlphaFoldDB" id="K3YBQ2"/>
<keyword evidence="6 8" id="KW-0408">Iron</keyword>
<keyword evidence="3 8" id="KW-0349">Heme</keyword>
<evidence type="ECO:0000256" key="7">
    <source>
        <dbReference type="ARBA" id="ARBA00023033"/>
    </source>
</evidence>
<evidence type="ECO:0000313" key="10">
    <source>
        <dbReference type="EnsemblPlants" id="KQK97744"/>
    </source>
</evidence>
<dbReference type="Gramene" id="KQK97744">
    <property type="protein sequence ID" value="KQK97744"/>
    <property type="gene ID" value="SETIT_011646mg"/>
</dbReference>
<dbReference type="SUPFAM" id="SSF48264">
    <property type="entry name" value="Cytochrome P450"/>
    <property type="match status" value="1"/>
</dbReference>
<dbReference type="PANTHER" id="PTHR47955">
    <property type="entry name" value="CYTOCHROME P450 FAMILY 71 PROTEIN"/>
    <property type="match status" value="1"/>
</dbReference>
<keyword evidence="11" id="KW-1185">Reference proteome</keyword>
<dbReference type="Proteomes" id="UP000004995">
    <property type="component" value="Unassembled WGS sequence"/>
</dbReference>
<keyword evidence="7 9" id="KW-0503">Monooxygenase</keyword>
<dbReference type="EMBL" id="AGNK02004393">
    <property type="status" value="NOT_ANNOTATED_CDS"/>
    <property type="molecule type" value="Genomic_DNA"/>
</dbReference>
<dbReference type="eggNOG" id="KOG0156">
    <property type="taxonomic scope" value="Eukaryota"/>
</dbReference>
<dbReference type="PRINTS" id="PR00463">
    <property type="entry name" value="EP450I"/>
</dbReference>
<dbReference type="InterPro" id="IPR001128">
    <property type="entry name" value="Cyt_P450"/>
</dbReference>
<evidence type="ECO:0000256" key="1">
    <source>
        <dbReference type="ARBA" id="ARBA00001971"/>
    </source>
</evidence>
<organism evidence="10 11">
    <name type="scientific">Setaria italica</name>
    <name type="common">Foxtail millet</name>
    <name type="synonym">Panicum italicum</name>
    <dbReference type="NCBI Taxonomy" id="4555"/>
    <lineage>
        <taxon>Eukaryota</taxon>
        <taxon>Viridiplantae</taxon>
        <taxon>Streptophyta</taxon>
        <taxon>Embryophyta</taxon>
        <taxon>Tracheophyta</taxon>
        <taxon>Spermatophyta</taxon>
        <taxon>Magnoliopsida</taxon>
        <taxon>Liliopsida</taxon>
        <taxon>Poales</taxon>
        <taxon>Poaceae</taxon>
        <taxon>PACMAD clade</taxon>
        <taxon>Panicoideae</taxon>
        <taxon>Panicodae</taxon>
        <taxon>Paniceae</taxon>
        <taxon>Cenchrinae</taxon>
        <taxon>Setaria</taxon>
    </lineage>
</organism>
<dbReference type="PRINTS" id="PR00385">
    <property type="entry name" value="P450"/>
</dbReference>
<dbReference type="EnsemblPlants" id="KQK97744">
    <property type="protein sequence ID" value="KQK97744"/>
    <property type="gene ID" value="SETIT_011646mg"/>
</dbReference>
<evidence type="ECO:0000313" key="11">
    <source>
        <dbReference type="Proteomes" id="UP000004995"/>
    </source>
</evidence>
<sequence length="473" mass="51774">METPQALELVARVLLLLAIGLLLKRVLLSLSPPFKRSGAPPFPRPRELPIIGNLHQLGALPQASLAALAAEHEAPLMLLRLGSVPALVVSSADAARAVFQRGNDRALSGRPALYAATRLSYGLQNISFAPPDGAFWRAARRACLSELLGAPRVRGFRFRGVREAEAAALVAAIADESSDGSAVNLSGMLVATTNRIVRRRFLGAFFVADYIPWLGWLDALRGLRKRLERNFHDLDAFYEKVIEEHIHKGTITFGSRSQLIKGILTDMFVAGTDTSSATVEWTMTEIVRHPDVLAKAQHEVRSVAGGRDTILESDLPRLHYLKLVIRESLRLHPPAPLLEPRETTEPCTVHGYVLPAKTRVLINAKATGTDPDAARFVPERHDGDGADLNGHKPWHDGFALVPFGLGRRSCPGVQFATAVVELLLAILLLRFDWRAPHGEVGDLEEENALTVHRKNPLVLVAERRRAVASDSQA</sequence>
<evidence type="ECO:0000256" key="6">
    <source>
        <dbReference type="ARBA" id="ARBA00023004"/>
    </source>
</evidence>
<comment type="similarity">
    <text evidence="2 9">Belongs to the cytochrome P450 family.</text>
</comment>
<evidence type="ECO:0000256" key="4">
    <source>
        <dbReference type="ARBA" id="ARBA00022723"/>
    </source>
</evidence>
<dbReference type="InterPro" id="IPR017972">
    <property type="entry name" value="Cyt_P450_CS"/>
</dbReference>
<dbReference type="STRING" id="4555.K3YBQ2"/>
<dbReference type="Gene3D" id="1.10.630.10">
    <property type="entry name" value="Cytochrome P450"/>
    <property type="match status" value="1"/>
</dbReference>
<dbReference type="PANTHER" id="PTHR47955:SF19">
    <property type="entry name" value="CYTOCHROME P450 71A9-LIKE ISOFORM X1"/>
    <property type="match status" value="1"/>
</dbReference>
<keyword evidence="4 8" id="KW-0479">Metal-binding</keyword>
<protein>
    <recommendedName>
        <fullName evidence="12">Cytochrome P450</fullName>
    </recommendedName>
</protein>
<evidence type="ECO:0000256" key="3">
    <source>
        <dbReference type="ARBA" id="ARBA00022617"/>
    </source>
</evidence>
<evidence type="ECO:0000256" key="8">
    <source>
        <dbReference type="PIRSR" id="PIRSR602401-1"/>
    </source>
</evidence>
<dbReference type="InParanoid" id="K3YBQ2"/>
<reference evidence="10" key="2">
    <citation type="submission" date="2018-08" db="UniProtKB">
        <authorList>
            <consortium name="EnsemblPlants"/>
        </authorList>
    </citation>
    <scope>IDENTIFICATION</scope>
    <source>
        <strain evidence="10">Yugu1</strain>
    </source>
</reference>
<dbReference type="GO" id="GO:0016705">
    <property type="term" value="F:oxidoreductase activity, acting on paired donors, with incorporation or reduction of molecular oxygen"/>
    <property type="evidence" value="ECO:0007669"/>
    <property type="project" value="InterPro"/>
</dbReference>
<dbReference type="HOGENOM" id="CLU_001570_4_1_1"/>
<evidence type="ECO:0008006" key="12">
    <source>
        <dbReference type="Google" id="ProtNLM"/>
    </source>
</evidence>
<proteinExistence type="inferred from homology"/>
<dbReference type="InterPro" id="IPR036396">
    <property type="entry name" value="Cyt_P450_sf"/>
</dbReference>
<dbReference type="GO" id="GO:0004497">
    <property type="term" value="F:monooxygenase activity"/>
    <property type="evidence" value="ECO:0007669"/>
    <property type="project" value="UniProtKB-KW"/>
</dbReference>
<evidence type="ECO:0000256" key="9">
    <source>
        <dbReference type="RuleBase" id="RU000461"/>
    </source>
</evidence>
<dbReference type="GO" id="GO:0016491">
    <property type="term" value="F:oxidoreductase activity"/>
    <property type="evidence" value="ECO:0000318"/>
    <property type="project" value="GO_Central"/>
</dbReference>
<dbReference type="Pfam" id="PF00067">
    <property type="entry name" value="p450"/>
    <property type="match status" value="2"/>
</dbReference>
<dbReference type="GO" id="GO:0005506">
    <property type="term" value="F:iron ion binding"/>
    <property type="evidence" value="ECO:0007669"/>
    <property type="project" value="InterPro"/>
</dbReference>
<reference evidence="11" key="1">
    <citation type="journal article" date="2012" name="Nat. Biotechnol.">
        <title>Reference genome sequence of the model plant Setaria.</title>
        <authorList>
            <person name="Bennetzen J.L."/>
            <person name="Schmutz J."/>
            <person name="Wang H."/>
            <person name="Percifield R."/>
            <person name="Hawkins J."/>
            <person name="Pontaroli A.C."/>
            <person name="Estep M."/>
            <person name="Feng L."/>
            <person name="Vaughn J.N."/>
            <person name="Grimwood J."/>
            <person name="Jenkins J."/>
            <person name="Barry K."/>
            <person name="Lindquist E."/>
            <person name="Hellsten U."/>
            <person name="Deshpande S."/>
            <person name="Wang X."/>
            <person name="Wu X."/>
            <person name="Mitros T."/>
            <person name="Triplett J."/>
            <person name="Yang X."/>
            <person name="Ye C.Y."/>
            <person name="Mauro-Herrera M."/>
            <person name="Wang L."/>
            <person name="Li P."/>
            <person name="Sharma M."/>
            <person name="Sharma R."/>
            <person name="Ronald P.C."/>
            <person name="Panaud O."/>
            <person name="Kellogg E.A."/>
            <person name="Brutnell T.P."/>
            <person name="Doust A.N."/>
            <person name="Tuskan G.A."/>
            <person name="Rokhsar D."/>
            <person name="Devos K.M."/>
        </authorList>
    </citation>
    <scope>NUCLEOTIDE SEQUENCE [LARGE SCALE GENOMIC DNA]</scope>
    <source>
        <strain evidence="11">cv. Yugu1</strain>
    </source>
</reference>
<dbReference type="OMA" id="WMGWLNK"/>
<feature type="binding site" description="axial binding residue" evidence="8">
    <location>
        <position position="410"/>
    </location>
    <ligand>
        <name>heme</name>
        <dbReference type="ChEBI" id="CHEBI:30413"/>
    </ligand>
    <ligandPart>
        <name>Fe</name>
        <dbReference type="ChEBI" id="CHEBI:18248"/>
    </ligandPart>
</feature>